<dbReference type="InterPro" id="IPR005674">
    <property type="entry name" value="CocE/Ser_esterase"/>
</dbReference>
<evidence type="ECO:0000313" key="4">
    <source>
        <dbReference type="Proteomes" id="UP000642748"/>
    </source>
</evidence>
<dbReference type="NCBIfam" id="TIGR00976">
    <property type="entry name" value="CocE_NonD"/>
    <property type="match status" value="1"/>
</dbReference>
<dbReference type="AlphaFoldDB" id="A0A8J3QSK8"/>
<evidence type="ECO:0000256" key="1">
    <source>
        <dbReference type="ARBA" id="ARBA00022801"/>
    </source>
</evidence>
<dbReference type="Proteomes" id="UP000642748">
    <property type="component" value="Unassembled WGS sequence"/>
</dbReference>
<sequence>MNSAERAHGEVDVEVDVEATMRDGTVLRADVYRPAGGGPWPTLLVRTPYDKRDPGILDVLDPPGAARAGFAVAVQDVRGRYASGGEWVPLLHEREDGYDSVRWAARLPGADGRVGMYGPSYLGYTQWAAMAAAPPELVAAVPAFTWSDPSDGLTARGGAEELGLIGQWTLGLGYDVLRRRGVDAGELTEALNSDRFWDPSVVDRLRLPRPVPPTQAGRGGVPALIVAGWYDSFLQGSLDNYRSDTDALIVGPWSHNNQSGRVGEVDFGDHAAAGAIGVRGIALDWLRRPGPPSVLVFVMGTGRWHTLPGWPPPSTPTVWYLRSGGELTEAPPPAGEPATELRYDAADPVPALGGPLLMTAGYPAGPIDQALVERRPDVLTYTGAPLDRPIEVIGRVTATIVASSGVAPADWVVRLCDVDSDGVSRNVTDGMLRIREPTGSTRRRSGEHTVDLWSTAHTFLAGHRIRVQVTSSCFPRWSLNPDSSGTLRTVHAGSRILLPVTR</sequence>
<proteinExistence type="predicted"/>
<dbReference type="GO" id="GO:0008239">
    <property type="term" value="F:dipeptidyl-peptidase activity"/>
    <property type="evidence" value="ECO:0007669"/>
    <property type="project" value="InterPro"/>
</dbReference>
<name>A0A8J3QSK8_9ACTN</name>
<dbReference type="InterPro" id="IPR000383">
    <property type="entry name" value="Xaa-Pro-like_dom"/>
</dbReference>
<dbReference type="InterPro" id="IPR013736">
    <property type="entry name" value="Xaa-Pro_dipept_C"/>
</dbReference>
<dbReference type="Gene3D" id="2.60.120.260">
    <property type="entry name" value="Galactose-binding domain-like"/>
    <property type="match status" value="1"/>
</dbReference>
<comment type="caution">
    <text evidence="3">The sequence shown here is derived from an EMBL/GenBank/DDBJ whole genome shotgun (WGS) entry which is preliminary data.</text>
</comment>
<keyword evidence="4" id="KW-1185">Reference proteome</keyword>
<evidence type="ECO:0000259" key="2">
    <source>
        <dbReference type="SMART" id="SM00939"/>
    </source>
</evidence>
<dbReference type="Gene3D" id="3.40.50.1820">
    <property type="entry name" value="alpha/beta hydrolase"/>
    <property type="match status" value="2"/>
</dbReference>
<dbReference type="Pfam" id="PF02129">
    <property type="entry name" value="Peptidase_S15"/>
    <property type="match status" value="1"/>
</dbReference>
<dbReference type="SUPFAM" id="SSF49785">
    <property type="entry name" value="Galactose-binding domain-like"/>
    <property type="match status" value="1"/>
</dbReference>
<accession>A0A8J3QSK8</accession>
<dbReference type="InterPro" id="IPR029058">
    <property type="entry name" value="AB_hydrolase_fold"/>
</dbReference>
<dbReference type="SUPFAM" id="SSF53474">
    <property type="entry name" value="alpha/beta-Hydrolases"/>
    <property type="match status" value="1"/>
</dbReference>
<dbReference type="InterPro" id="IPR008979">
    <property type="entry name" value="Galactose-bd-like_sf"/>
</dbReference>
<dbReference type="Gene3D" id="1.10.3020.10">
    <property type="entry name" value="alpha-amino acid ester hydrolase ( Helical cap domain)"/>
    <property type="match status" value="1"/>
</dbReference>
<organism evidence="3 4">
    <name type="scientific">Rugosimonospora africana</name>
    <dbReference type="NCBI Taxonomy" id="556532"/>
    <lineage>
        <taxon>Bacteria</taxon>
        <taxon>Bacillati</taxon>
        <taxon>Actinomycetota</taxon>
        <taxon>Actinomycetes</taxon>
        <taxon>Micromonosporales</taxon>
        <taxon>Micromonosporaceae</taxon>
        <taxon>Rugosimonospora</taxon>
    </lineage>
</organism>
<gene>
    <name evidence="3" type="ORF">Raf01_38630</name>
</gene>
<dbReference type="EMBL" id="BONZ01000036">
    <property type="protein sequence ID" value="GIH15691.1"/>
    <property type="molecule type" value="Genomic_DNA"/>
</dbReference>
<dbReference type="Pfam" id="PF08530">
    <property type="entry name" value="PepX_C"/>
    <property type="match status" value="1"/>
</dbReference>
<dbReference type="RefSeq" id="WP_239133737.1">
    <property type="nucleotide sequence ID" value="NZ_BONZ01000036.1"/>
</dbReference>
<keyword evidence="1" id="KW-0378">Hydrolase</keyword>
<protein>
    <submittedName>
        <fullName evidence="3">X-Pro dipeptidyl-peptidase</fullName>
    </submittedName>
</protein>
<dbReference type="SMART" id="SM00939">
    <property type="entry name" value="PepX_C"/>
    <property type="match status" value="1"/>
</dbReference>
<evidence type="ECO:0000313" key="3">
    <source>
        <dbReference type="EMBL" id="GIH15691.1"/>
    </source>
</evidence>
<reference evidence="3" key="1">
    <citation type="submission" date="2021-01" db="EMBL/GenBank/DDBJ databases">
        <title>Whole genome shotgun sequence of Rugosimonospora africana NBRC 104875.</title>
        <authorList>
            <person name="Komaki H."/>
            <person name="Tamura T."/>
        </authorList>
    </citation>
    <scope>NUCLEOTIDE SEQUENCE</scope>
    <source>
        <strain evidence="3">NBRC 104875</strain>
    </source>
</reference>
<feature type="domain" description="Xaa-Pro dipeptidyl-peptidase C-terminal" evidence="2">
    <location>
        <begin position="265"/>
        <end position="497"/>
    </location>
</feature>